<feature type="compositionally biased region" description="Basic and acidic residues" evidence="1">
    <location>
        <begin position="323"/>
        <end position="336"/>
    </location>
</feature>
<dbReference type="Gene3D" id="3.10.260.10">
    <property type="entry name" value="Transcription regulator HTH, APSES-type DNA-binding domain"/>
    <property type="match status" value="1"/>
</dbReference>
<dbReference type="GO" id="GO:0044820">
    <property type="term" value="P:mitotic telomere tethering at nuclear periphery"/>
    <property type="evidence" value="ECO:0007669"/>
    <property type="project" value="TreeGrafter"/>
</dbReference>
<evidence type="ECO:0000259" key="2">
    <source>
        <dbReference type="PROSITE" id="PS51299"/>
    </source>
</evidence>
<sequence length="389" mass="42614">MKQTGALERPPLPTQHLNPHLKHFDPAKPPQVKFQEIVRDGESTIVARLKIQTPSGHAFVLRRLDTGAISLTTMFRAAFPTATDDHEKAESNWIRATYDLTGTNKGGRSRFAGTWVTPDIALQLADSYRLGTVLPILAKAVPEPGVVYRRSTRAQQPTPEQSPAAAKEPGPAPAKKRREASPATPKIAPATPVAVEPVVPTPPPSTTRQTATPPPRRSTRHKSPAPPPAAPLPVRTPRSTRSRKVATPEPESVPEEAEAEPVAQAMAQDIMDEDIREQKALIARLKQERARRAAQEEGEEAEGEEEEEEEAHEVSPAKPASKRPREDEVLKFDFKEPTQEIGERAIATNRRVSLHMTPQRKSAAWGALAFAFALGAVNLYPTVQSYLSI</sequence>
<evidence type="ECO:0000313" key="4">
    <source>
        <dbReference type="Proteomes" id="UP000015241"/>
    </source>
</evidence>
<dbReference type="STRING" id="743788.S8DPA4"/>
<dbReference type="PANTHER" id="PTHR38044">
    <property type="entry name" value="BOUQUET FORMATION PROTEIN 4"/>
    <property type="match status" value="1"/>
</dbReference>
<evidence type="ECO:0000256" key="1">
    <source>
        <dbReference type="SAM" id="MobiDB-lite"/>
    </source>
</evidence>
<feature type="compositionally biased region" description="Low complexity" evidence="1">
    <location>
        <begin position="188"/>
        <end position="198"/>
    </location>
</feature>
<feature type="region of interest" description="Disordered" evidence="1">
    <location>
        <begin position="286"/>
        <end position="336"/>
    </location>
</feature>
<evidence type="ECO:0000313" key="3">
    <source>
        <dbReference type="EMBL" id="EPS94472.1"/>
    </source>
</evidence>
<feature type="compositionally biased region" description="Acidic residues" evidence="1">
    <location>
        <begin position="296"/>
        <end position="311"/>
    </location>
</feature>
<dbReference type="AlphaFoldDB" id="S8DPA4"/>
<dbReference type="InterPro" id="IPR037548">
    <property type="entry name" value="Bqt4"/>
</dbReference>
<dbReference type="GO" id="GO:0003677">
    <property type="term" value="F:DNA binding"/>
    <property type="evidence" value="ECO:0007669"/>
    <property type="project" value="InterPro"/>
</dbReference>
<dbReference type="InterPro" id="IPR036887">
    <property type="entry name" value="HTH_APSES_sf"/>
</dbReference>
<name>S8DPA4_FOMSC</name>
<dbReference type="EMBL" id="KE504231">
    <property type="protein sequence ID" value="EPS94472.1"/>
    <property type="molecule type" value="Genomic_DNA"/>
</dbReference>
<dbReference type="GO" id="GO:1990862">
    <property type="term" value="C:nuclear membrane complex Bqt3-Bqt4"/>
    <property type="evidence" value="ECO:0007669"/>
    <property type="project" value="InterPro"/>
</dbReference>
<dbReference type="HOGENOM" id="CLU_685207_0_0_1"/>
<dbReference type="InParanoid" id="S8DPA4"/>
<dbReference type="GO" id="GO:0070197">
    <property type="term" value="P:meiotic attachment of telomere to nuclear envelope"/>
    <property type="evidence" value="ECO:0007669"/>
    <property type="project" value="InterPro"/>
</dbReference>
<protein>
    <recommendedName>
        <fullName evidence="2">HTH APSES-type domain-containing protein</fullName>
    </recommendedName>
</protein>
<gene>
    <name evidence="3" type="ORF">FOMPIDRAFT_1063172</name>
</gene>
<proteinExistence type="predicted"/>
<dbReference type="SUPFAM" id="SSF54616">
    <property type="entry name" value="DNA-binding domain of Mlu1-box binding protein MBP1"/>
    <property type="match status" value="1"/>
</dbReference>
<feature type="region of interest" description="Disordered" evidence="1">
    <location>
        <begin position="1"/>
        <end position="26"/>
    </location>
</feature>
<dbReference type="InterPro" id="IPR003163">
    <property type="entry name" value="Tscrpt_reg_HTH_APSES-type"/>
</dbReference>
<feature type="compositionally biased region" description="Basic and acidic residues" evidence="1">
    <location>
        <begin position="286"/>
        <end position="295"/>
    </location>
</feature>
<reference evidence="3 4" key="1">
    <citation type="journal article" date="2012" name="Science">
        <title>The Paleozoic origin of enzymatic lignin decomposition reconstructed from 31 fungal genomes.</title>
        <authorList>
            <person name="Floudas D."/>
            <person name="Binder M."/>
            <person name="Riley R."/>
            <person name="Barry K."/>
            <person name="Blanchette R.A."/>
            <person name="Henrissat B."/>
            <person name="Martinez A.T."/>
            <person name="Otillar R."/>
            <person name="Spatafora J.W."/>
            <person name="Yadav J.S."/>
            <person name="Aerts A."/>
            <person name="Benoit I."/>
            <person name="Boyd A."/>
            <person name="Carlson A."/>
            <person name="Copeland A."/>
            <person name="Coutinho P.M."/>
            <person name="de Vries R.P."/>
            <person name="Ferreira P."/>
            <person name="Findley K."/>
            <person name="Foster B."/>
            <person name="Gaskell J."/>
            <person name="Glotzer D."/>
            <person name="Gorecki P."/>
            <person name="Heitman J."/>
            <person name="Hesse C."/>
            <person name="Hori C."/>
            <person name="Igarashi K."/>
            <person name="Jurgens J.A."/>
            <person name="Kallen N."/>
            <person name="Kersten P."/>
            <person name="Kohler A."/>
            <person name="Kuees U."/>
            <person name="Kumar T.K.A."/>
            <person name="Kuo A."/>
            <person name="LaButti K."/>
            <person name="Larrondo L.F."/>
            <person name="Lindquist E."/>
            <person name="Ling A."/>
            <person name="Lombard V."/>
            <person name="Lucas S."/>
            <person name="Lundell T."/>
            <person name="Martin R."/>
            <person name="McLaughlin D.J."/>
            <person name="Morgenstern I."/>
            <person name="Morin E."/>
            <person name="Murat C."/>
            <person name="Nagy L.G."/>
            <person name="Nolan M."/>
            <person name="Ohm R.A."/>
            <person name="Patyshakuliyeva A."/>
            <person name="Rokas A."/>
            <person name="Ruiz-Duenas F.J."/>
            <person name="Sabat G."/>
            <person name="Salamov A."/>
            <person name="Samejima M."/>
            <person name="Schmutz J."/>
            <person name="Slot J.C."/>
            <person name="St John F."/>
            <person name="Stenlid J."/>
            <person name="Sun H."/>
            <person name="Sun S."/>
            <person name="Syed K."/>
            <person name="Tsang A."/>
            <person name="Wiebenga A."/>
            <person name="Young D."/>
            <person name="Pisabarro A."/>
            <person name="Eastwood D.C."/>
            <person name="Martin F."/>
            <person name="Cullen D."/>
            <person name="Grigoriev I.V."/>
            <person name="Hibbett D.S."/>
        </authorList>
    </citation>
    <scope>NUCLEOTIDE SEQUENCE</scope>
    <source>
        <strain evidence="4">FP-58527</strain>
    </source>
</reference>
<keyword evidence="4" id="KW-1185">Reference proteome</keyword>
<organism evidence="3 4">
    <name type="scientific">Fomitopsis schrenkii</name>
    <name type="common">Brown rot fungus</name>
    <dbReference type="NCBI Taxonomy" id="2126942"/>
    <lineage>
        <taxon>Eukaryota</taxon>
        <taxon>Fungi</taxon>
        <taxon>Dikarya</taxon>
        <taxon>Basidiomycota</taxon>
        <taxon>Agaricomycotina</taxon>
        <taxon>Agaricomycetes</taxon>
        <taxon>Polyporales</taxon>
        <taxon>Fomitopsis</taxon>
    </lineage>
</organism>
<feature type="region of interest" description="Disordered" evidence="1">
    <location>
        <begin position="148"/>
        <end position="268"/>
    </location>
</feature>
<dbReference type="OrthoDB" id="5346159at2759"/>
<dbReference type="PROSITE" id="PS51299">
    <property type="entry name" value="HTH_APSES"/>
    <property type="match status" value="1"/>
</dbReference>
<accession>S8DPA4</accession>
<dbReference type="PANTHER" id="PTHR38044:SF1">
    <property type="entry name" value="BOUQUET FORMATION PROTEIN 4"/>
    <property type="match status" value="1"/>
</dbReference>
<dbReference type="Proteomes" id="UP000015241">
    <property type="component" value="Unassembled WGS sequence"/>
</dbReference>
<dbReference type="eggNOG" id="ENOG502SA4R">
    <property type="taxonomic scope" value="Eukaryota"/>
</dbReference>
<feature type="domain" description="HTH APSES-type" evidence="2">
    <location>
        <begin position="33"/>
        <end position="149"/>
    </location>
</feature>